<dbReference type="AlphaFoldDB" id="A0A9P5Z644"/>
<sequence length="429" mass="49537">MLTRRMWTCKLLRDLSTFRDVWESLFLRLSTELPVPPVLDRPLSMYSGADLECLLIRRISSELRWAYTENPPHDLRFKHGYLSEEDHMLYLDGGRDCRTIVDLELLYWGPMWNMAADMPERSTGSPLTFHLCLTPSLSDLSPENAQPEGVDGIHIFHLTVQGARGEAKLVSQKIKHLRDSRSITEVYHVTLRGDYLVRCLELEDEDAFRFEVYNWVLSNDSVHYTAYIDGVHAETQDSDVLLMPDGKVVVFSTTNVSIYDVSNLQPIPFGAAEVPILQPYWTSTDLNFSDQLFFSKSCRNSYASRATAVLDTAVFGLTIPHNIRVKPSYERLSNTVPEAGFACIGISKMYVYKEERGRGVIHTAGLLWQQDEIYKSLLHLPPEQWLHRRYELSYQWEDVPFFDESSNRIFSFAENSWIMIDFGNVYPKY</sequence>
<organism evidence="1 2">
    <name type="scientific">Pholiota conissans</name>
    <dbReference type="NCBI Taxonomy" id="109636"/>
    <lineage>
        <taxon>Eukaryota</taxon>
        <taxon>Fungi</taxon>
        <taxon>Dikarya</taxon>
        <taxon>Basidiomycota</taxon>
        <taxon>Agaricomycotina</taxon>
        <taxon>Agaricomycetes</taxon>
        <taxon>Agaricomycetidae</taxon>
        <taxon>Agaricales</taxon>
        <taxon>Agaricineae</taxon>
        <taxon>Strophariaceae</taxon>
        <taxon>Pholiota</taxon>
    </lineage>
</organism>
<proteinExistence type="predicted"/>
<protein>
    <submittedName>
        <fullName evidence="1">Uncharacterized protein</fullName>
    </submittedName>
</protein>
<evidence type="ECO:0000313" key="2">
    <source>
        <dbReference type="Proteomes" id="UP000807469"/>
    </source>
</evidence>
<dbReference type="Proteomes" id="UP000807469">
    <property type="component" value="Unassembled WGS sequence"/>
</dbReference>
<dbReference type="EMBL" id="MU155186">
    <property type="protein sequence ID" value="KAF9480915.1"/>
    <property type="molecule type" value="Genomic_DNA"/>
</dbReference>
<accession>A0A9P5Z644</accession>
<name>A0A9P5Z644_9AGAR</name>
<keyword evidence="2" id="KW-1185">Reference proteome</keyword>
<reference evidence="1" key="1">
    <citation type="submission" date="2020-11" db="EMBL/GenBank/DDBJ databases">
        <authorList>
            <consortium name="DOE Joint Genome Institute"/>
            <person name="Ahrendt S."/>
            <person name="Riley R."/>
            <person name="Andreopoulos W."/>
            <person name="Labutti K."/>
            <person name="Pangilinan J."/>
            <person name="Ruiz-Duenas F.J."/>
            <person name="Barrasa J.M."/>
            <person name="Sanchez-Garcia M."/>
            <person name="Camarero S."/>
            <person name="Miyauchi S."/>
            <person name="Serrano A."/>
            <person name="Linde D."/>
            <person name="Babiker R."/>
            <person name="Drula E."/>
            <person name="Ayuso-Fernandez I."/>
            <person name="Pacheco R."/>
            <person name="Padilla G."/>
            <person name="Ferreira P."/>
            <person name="Barriuso J."/>
            <person name="Kellner H."/>
            <person name="Castanera R."/>
            <person name="Alfaro M."/>
            <person name="Ramirez L."/>
            <person name="Pisabarro A.G."/>
            <person name="Kuo A."/>
            <person name="Tritt A."/>
            <person name="Lipzen A."/>
            <person name="He G."/>
            <person name="Yan M."/>
            <person name="Ng V."/>
            <person name="Cullen D."/>
            <person name="Martin F."/>
            <person name="Rosso M.-N."/>
            <person name="Henrissat B."/>
            <person name="Hibbett D."/>
            <person name="Martinez A.T."/>
            <person name="Grigoriev I.V."/>
        </authorList>
    </citation>
    <scope>NUCLEOTIDE SEQUENCE</scope>
    <source>
        <strain evidence="1">CIRM-BRFM 674</strain>
    </source>
</reference>
<gene>
    <name evidence="1" type="ORF">BDN70DRAFT_992283</name>
</gene>
<evidence type="ECO:0000313" key="1">
    <source>
        <dbReference type="EMBL" id="KAF9480915.1"/>
    </source>
</evidence>
<dbReference type="OrthoDB" id="3068749at2759"/>
<comment type="caution">
    <text evidence="1">The sequence shown here is derived from an EMBL/GenBank/DDBJ whole genome shotgun (WGS) entry which is preliminary data.</text>
</comment>